<dbReference type="Proteomes" id="UP000053558">
    <property type="component" value="Unassembled WGS sequence"/>
</dbReference>
<dbReference type="RefSeq" id="XP_007774951.1">
    <property type="nucleotide sequence ID" value="XM_007776761.1"/>
</dbReference>
<evidence type="ECO:0000259" key="6">
    <source>
        <dbReference type="Pfam" id="PF01399"/>
    </source>
</evidence>
<keyword evidence="9" id="KW-1185">Reference proteome</keyword>
<dbReference type="KEGG" id="cput:CONPUDRAFT_93669"/>
<feature type="domain" description="26S proteasome regulatory subunit Rpn7 N-terminal" evidence="7">
    <location>
        <begin position="132"/>
        <end position="264"/>
    </location>
</feature>
<dbReference type="Pfam" id="PF01399">
    <property type="entry name" value="PCI"/>
    <property type="match status" value="1"/>
</dbReference>
<organism evidence="8 9">
    <name type="scientific">Coniophora puteana (strain RWD-64-598)</name>
    <name type="common">Brown rot fungus</name>
    <dbReference type="NCBI Taxonomy" id="741705"/>
    <lineage>
        <taxon>Eukaryota</taxon>
        <taxon>Fungi</taxon>
        <taxon>Dikarya</taxon>
        <taxon>Basidiomycota</taxon>
        <taxon>Agaricomycotina</taxon>
        <taxon>Agaricomycetes</taxon>
        <taxon>Agaricomycetidae</taxon>
        <taxon>Boletales</taxon>
        <taxon>Coniophorineae</taxon>
        <taxon>Coniophoraceae</taxon>
        <taxon>Coniophora</taxon>
    </lineage>
</organism>
<accession>A0A5M3M687</accession>
<comment type="caution">
    <text evidence="8">The sequence shown here is derived from an EMBL/GenBank/DDBJ whole genome shotgun (WGS) entry which is preliminary data.</text>
</comment>
<evidence type="ECO:0000256" key="2">
    <source>
        <dbReference type="ARBA" id="ARBA00004496"/>
    </source>
</evidence>
<dbReference type="InterPro" id="IPR000717">
    <property type="entry name" value="PCI_dom"/>
</dbReference>
<evidence type="ECO:0000313" key="8">
    <source>
        <dbReference type="EMBL" id="EIW74892.1"/>
    </source>
</evidence>
<dbReference type="GeneID" id="19211602"/>
<dbReference type="AlphaFoldDB" id="A0A5M3M687"/>
<dbReference type="InterPro" id="IPR045135">
    <property type="entry name" value="Rpn7_N"/>
</dbReference>
<evidence type="ECO:0000256" key="5">
    <source>
        <dbReference type="ARBA" id="ARBA00023242"/>
    </source>
</evidence>
<dbReference type="Pfam" id="PF10602">
    <property type="entry name" value="RPN7"/>
    <property type="match status" value="1"/>
</dbReference>
<evidence type="ECO:0000259" key="7">
    <source>
        <dbReference type="Pfam" id="PF10602"/>
    </source>
</evidence>
<proteinExistence type="predicted"/>
<dbReference type="PANTHER" id="PTHR14145:SF2">
    <property type="entry name" value="COP9 SIGNALOSOME COMPLEX SUBUNIT 1"/>
    <property type="match status" value="1"/>
</dbReference>
<evidence type="ECO:0000256" key="4">
    <source>
        <dbReference type="ARBA" id="ARBA00022790"/>
    </source>
</evidence>
<evidence type="ECO:0008006" key="10">
    <source>
        <dbReference type="Google" id="ProtNLM"/>
    </source>
</evidence>
<reference evidence="9" key="1">
    <citation type="journal article" date="2012" name="Science">
        <title>The Paleozoic origin of enzymatic lignin decomposition reconstructed from 31 fungal genomes.</title>
        <authorList>
            <person name="Floudas D."/>
            <person name="Binder M."/>
            <person name="Riley R."/>
            <person name="Barry K."/>
            <person name="Blanchette R.A."/>
            <person name="Henrissat B."/>
            <person name="Martinez A.T."/>
            <person name="Otillar R."/>
            <person name="Spatafora J.W."/>
            <person name="Yadav J.S."/>
            <person name="Aerts A."/>
            <person name="Benoit I."/>
            <person name="Boyd A."/>
            <person name="Carlson A."/>
            <person name="Copeland A."/>
            <person name="Coutinho P.M."/>
            <person name="de Vries R.P."/>
            <person name="Ferreira P."/>
            <person name="Findley K."/>
            <person name="Foster B."/>
            <person name="Gaskell J."/>
            <person name="Glotzer D."/>
            <person name="Gorecki P."/>
            <person name="Heitman J."/>
            <person name="Hesse C."/>
            <person name="Hori C."/>
            <person name="Igarashi K."/>
            <person name="Jurgens J.A."/>
            <person name="Kallen N."/>
            <person name="Kersten P."/>
            <person name="Kohler A."/>
            <person name="Kuees U."/>
            <person name="Kumar T.K.A."/>
            <person name="Kuo A."/>
            <person name="LaButti K."/>
            <person name="Larrondo L.F."/>
            <person name="Lindquist E."/>
            <person name="Ling A."/>
            <person name="Lombard V."/>
            <person name="Lucas S."/>
            <person name="Lundell T."/>
            <person name="Martin R."/>
            <person name="McLaughlin D.J."/>
            <person name="Morgenstern I."/>
            <person name="Morin E."/>
            <person name="Murat C."/>
            <person name="Nagy L.G."/>
            <person name="Nolan M."/>
            <person name="Ohm R.A."/>
            <person name="Patyshakuliyeva A."/>
            <person name="Rokas A."/>
            <person name="Ruiz-Duenas F.J."/>
            <person name="Sabat G."/>
            <person name="Salamov A."/>
            <person name="Samejima M."/>
            <person name="Schmutz J."/>
            <person name="Slot J.C."/>
            <person name="St John F."/>
            <person name="Stenlid J."/>
            <person name="Sun H."/>
            <person name="Sun S."/>
            <person name="Syed K."/>
            <person name="Tsang A."/>
            <person name="Wiebenga A."/>
            <person name="Young D."/>
            <person name="Pisabarro A."/>
            <person name="Eastwood D.C."/>
            <person name="Martin F."/>
            <person name="Cullen D."/>
            <person name="Grigoriev I.V."/>
            <person name="Hibbett D.S."/>
        </authorList>
    </citation>
    <scope>NUCLEOTIDE SEQUENCE [LARGE SCALE GENOMIC DNA]</scope>
    <source>
        <strain evidence="9">RWD-64-598 SS2</strain>
    </source>
</reference>
<keyword evidence="4" id="KW-0736">Signalosome</keyword>
<keyword evidence="3" id="KW-0963">Cytoplasm</keyword>
<dbReference type="EMBL" id="JH711590">
    <property type="protein sequence ID" value="EIW74892.1"/>
    <property type="molecule type" value="Genomic_DNA"/>
</dbReference>
<dbReference type="InterPro" id="IPR019585">
    <property type="entry name" value="Rpn7/CSN1"/>
</dbReference>
<protein>
    <recommendedName>
        <fullName evidence="10">PCI domain-containing protein</fullName>
    </recommendedName>
</protein>
<keyword evidence="5" id="KW-0539">Nucleus</keyword>
<evidence type="ECO:0000256" key="1">
    <source>
        <dbReference type="ARBA" id="ARBA00004123"/>
    </source>
</evidence>
<dbReference type="Gene3D" id="1.25.40.570">
    <property type="match status" value="1"/>
</dbReference>
<gene>
    <name evidence="8" type="ORF">CONPUDRAFT_93669</name>
</gene>
<dbReference type="OrthoDB" id="422427at2759"/>
<dbReference type="PANTHER" id="PTHR14145">
    <property type="entry name" value="26S PROTESOME SUBUNIT 6"/>
    <property type="match status" value="1"/>
</dbReference>
<sequence length="383" mass="42896">MTTRLRALSETLSSCWREVSISLAGGTPFFLTIRTSLRIFQLALAKHVHEGELVDTPVPQRQHQPARFPVDDAYPLSWTHTSRTTPLAFVHIPQLRDPELYHAVIRAYDGIAATPGVQLPPAQELVNVNHQHYSKSREYCTMSQHVLDVRLSVLELLIEQCNYAHIQSCIIKADAALELASAANTGSTPGQPSRKNERSLTHSKLDFASALHNLGQRNHERAATMFLRAGSADQSGGWVDKLIPAGDIAVYGTLRARNALSRRDQGTATRELRVLGVHRAGTLRHYVRDLIHAYMTNDFKFVLVVVFLQPFATLALSRMAAPFGRDVAEAEQEVVTVIQAGRIQARVLRAKKEDQRAKLFADALRISKEMQRTNRKLLLRMHL</sequence>
<dbReference type="GO" id="GO:0008180">
    <property type="term" value="C:COP9 signalosome"/>
    <property type="evidence" value="ECO:0007669"/>
    <property type="project" value="UniProtKB-KW"/>
</dbReference>
<feature type="domain" description="PCI" evidence="6">
    <location>
        <begin position="303"/>
        <end position="347"/>
    </location>
</feature>
<evidence type="ECO:0000256" key="3">
    <source>
        <dbReference type="ARBA" id="ARBA00022490"/>
    </source>
</evidence>
<evidence type="ECO:0000313" key="9">
    <source>
        <dbReference type="Proteomes" id="UP000053558"/>
    </source>
</evidence>
<name>A0A5M3M687_CONPW</name>
<dbReference type="GO" id="GO:0005737">
    <property type="term" value="C:cytoplasm"/>
    <property type="evidence" value="ECO:0007669"/>
    <property type="project" value="UniProtKB-SubCell"/>
</dbReference>
<comment type="subcellular location">
    <subcellularLocation>
        <location evidence="2">Cytoplasm</location>
    </subcellularLocation>
    <subcellularLocation>
        <location evidence="1">Nucleus</location>
    </subcellularLocation>
</comment>